<organism evidence="1 2">
    <name type="scientific">Mycobacterium paragordonae</name>
    <dbReference type="NCBI Taxonomy" id="1389713"/>
    <lineage>
        <taxon>Bacteria</taxon>
        <taxon>Bacillati</taxon>
        <taxon>Actinomycetota</taxon>
        <taxon>Actinomycetes</taxon>
        <taxon>Mycobacteriales</taxon>
        <taxon>Mycobacteriaceae</taxon>
        <taxon>Mycobacterium</taxon>
    </lineage>
</organism>
<evidence type="ECO:0000313" key="2">
    <source>
        <dbReference type="Proteomes" id="UP000465240"/>
    </source>
</evidence>
<gene>
    <name evidence="1" type="ORF">MPRG_53180</name>
</gene>
<proteinExistence type="predicted"/>
<keyword evidence="2" id="KW-1185">Reference proteome</keyword>
<evidence type="ECO:0000313" key="1">
    <source>
        <dbReference type="EMBL" id="GFG82042.1"/>
    </source>
</evidence>
<name>A0ABQ1CCI7_9MYCO</name>
<reference evidence="1 2" key="1">
    <citation type="journal article" date="2019" name="Emerg. Microbes Infect.">
        <title>Comprehensive subspecies identification of 175 nontuberculous mycobacteria species based on 7547 genomic profiles.</title>
        <authorList>
            <person name="Matsumoto Y."/>
            <person name="Kinjo T."/>
            <person name="Motooka D."/>
            <person name="Nabeya D."/>
            <person name="Jung N."/>
            <person name="Uechi K."/>
            <person name="Horii T."/>
            <person name="Iida T."/>
            <person name="Fujita J."/>
            <person name="Nakamura S."/>
        </authorList>
    </citation>
    <scope>NUCLEOTIDE SEQUENCE [LARGE SCALE GENOMIC DNA]</scope>
    <source>
        <strain evidence="1 2">JCM 18565</strain>
    </source>
</reference>
<comment type="caution">
    <text evidence="1">The sequence shown here is derived from an EMBL/GenBank/DDBJ whole genome shotgun (WGS) entry which is preliminary data.</text>
</comment>
<dbReference type="EMBL" id="BLKX01000001">
    <property type="protein sequence ID" value="GFG82042.1"/>
    <property type="molecule type" value="Genomic_DNA"/>
</dbReference>
<accession>A0ABQ1CCI7</accession>
<sequence length="52" mass="5116">MLWVAVRVMWGLPGVQAVTVEPGAQVLDCSGSAAPVAPADMAAPGAQAGPVD</sequence>
<protein>
    <submittedName>
        <fullName evidence="1">Uncharacterized protein</fullName>
    </submittedName>
</protein>
<dbReference type="Proteomes" id="UP000465240">
    <property type="component" value="Unassembled WGS sequence"/>
</dbReference>